<gene>
    <name evidence="2" type="ORF">HJG63_008855</name>
</gene>
<feature type="compositionally biased region" description="Basic and acidic residues" evidence="1">
    <location>
        <begin position="89"/>
        <end position="100"/>
    </location>
</feature>
<proteinExistence type="predicted"/>
<evidence type="ECO:0000256" key="1">
    <source>
        <dbReference type="SAM" id="MobiDB-lite"/>
    </source>
</evidence>
<dbReference type="AlphaFoldDB" id="A0A7J8D713"/>
<name>A0A7J8D713_ROUAE</name>
<evidence type="ECO:0000313" key="3">
    <source>
        <dbReference type="Proteomes" id="UP000593571"/>
    </source>
</evidence>
<accession>A0A7J8D713</accession>
<reference evidence="2 3" key="1">
    <citation type="journal article" date="2020" name="Nature">
        <title>Six reference-quality genomes reveal evolution of bat adaptations.</title>
        <authorList>
            <person name="Jebb D."/>
            <person name="Huang Z."/>
            <person name="Pippel M."/>
            <person name="Hughes G.M."/>
            <person name="Lavrichenko K."/>
            <person name="Devanna P."/>
            <person name="Winkler S."/>
            <person name="Jermiin L.S."/>
            <person name="Skirmuntt E.C."/>
            <person name="Katzourakis A."/>
            <person name="Burkitt-Gray L."/>
            <person name="Ray D.A."/>
            <person name="Sullivan K.A.M."/>
            <person name="Roscito J.G."/>
            <person name="Kirilenko B.M."/>
            <person name="Davalos L.M."/>
            <person name="Corthals A.P."/>
            <person name="Power M.L."/>
            <person name="Jones G."/>
            <person name="Ransome R.D."/>
            <person name="Dechmann D.K.N."/>
            <person name="Locatelli A.G."/>
            <person name="Puechmaille S.J."/>
            <person name="Fedrigo O."/>
            <person name="Jarvis E.D."/>
            <person name="Hiller M."/>
            <person name="Vernes S.C."/>
            <person name="Myers E.W."/>
            <person name="Teeling E.C."/>
        </authorList>
    </citation>
    <scope>NUCLEOTIDE SEQUENCE [LARGE SCALE GENOMIC DNA]</scope>
    <source>
        <strain evidence="2">MRouAeg1</strain>
        <tissue evidence="2">Muscle</tissue>
    </source>
</reference>
<feature type="region of interest" description="Disordered" evidence="1">
    <location>
        <begin position="51"/>
        <end position="100"/>
    </location>
</feature>
<feature type="region of interest" description="Disordered" evidence="1">
    <location>
        <begin position="141"/>
        <end position="175"/>
    </location>
</feature>
<feature type="compositionally biased region" description="Basic and acidic residues" evidence="1">
    <location>
        <begin position="51"/>
        <end position="67"/>
    </location>
</feature>
<protein>
    <submittedName>
        <fullName evidence="2">Uncharacterized protein</fullName>
    </submittedName>
</protein>
<feature type="compositionally biased region" description="Basic and acidic residues" evidence="1">
    <location>
        <begin position="166"/>
        <end position="175"/>
    </location>
</feature>
<feature type="compositionally biased region" description="Polar residues" evidence="1">
    <location>
        <begin position="144"/>
        <end position="158"/>
    </location>
</feature>
<evidence type="ECO:0000313" key="2">
    <source>
        <dbReference type="EMBL" id="KAF6418855.1"/>
    </source>
</evidence>
<sequence length="201" mass="22414">MAFLAQCSPQGAFDLCVPQAVDQWVQHRVEKTVKQEKDLLLLLRMAGLGGHVRDDGTAKEEPDHAEVGRAGGEGLPAAVPRLDPQDGNEDARVGHQHQAERPLYYKRTSYKYDDLVEPCVSTGQFKDRQEFTEKMVDFMRPTEGQPQNKNHLSKSQEGATCPGCHHQGDADTPAHDDRISERVADGHIPIIGHHQQEKTFC</sequence>
<dbReference type="Proteomes" id="UP000593571">
    <property type="component" value="Unassembled WGS sequence"/>
</dbReference>
<organism evidence="2 3">
    <name type="scientific">Rousettus aegyptiacus</name>
    <name type="common">Egyptian fruit bat</name>
    <name type="synonym">Pteropus aegyptiacus</name>
    <dbReference type="NCBI Taxonomy" id="9407"/>
    <lineage>
        <taxon>Eukaryota</taxon>
        <taxon>Metazoa</taxon>
        <taxon>Chordata</taxon>
        <taxon>Craniata</taxon>
        <taxon>Vertebrata</taxon>
        <taxon>Euteleostomi</taxon>
        <taxon>Mammalia</taxon>
        <taxon>Eutheria</taxon>
        <taxon>Laurasiatheria</taxon>
        <taxon>Chiroptera</taxon>
        <taxon>Yinpterochiroptera</taxon>
        <taxon>Pteropodoidea</taxon>
        <taxon>Pteropodidae</taxon>
        <taxon>Rousettinae</taxon>
        <taxon>Rousettus</taxon>
    </lineage>
</organism>
<comment type="caution">
    <text evidence="2">The sequence shown here is derived from an EMBL/GenBank/DDBJ whole genome shotgun (WGS) entry which is preliminary data.</text>
</comment>
<keyword evidence="3" id="KW-1185">Reference proteome</keyword>
<dbReference type="EMBL" id="JACASE010000013">
    <property type="protein sequence ID" value="KAF6418855.1"/>
    <property type="molecule type" value="Genomic_DNA"/>
</dbReference>